<keyword evidence="2" id="KW-0238">DNA-binding</keyword>
<sequence length="346" mass="39564">MDTLSIPNVFVRGVLSGAEQSGVDPVQLLSAAGISAEVLRNPLARVDATRYARLVRQVWLELEDEFMGLAGVRSKPGTFAMMSLLAIRSRTIGGVMRRSEQFYGLFDNPVVMHFEAQLAEPDEGLAALTLRTAQPLRDPQHFFQESLLVIWHRFNSWLIGQQVLLDRVEFDYPAPAHVKEYQQIFNCPLHFDCPATRIVFQQRFLNFPVIRDDAELREFLITSPADLLARPADNQSYLARIRNVIGRDLSASLPDFEYVAEQLHLSPQTLRRRLREENTSYQEIKDDLRRDVAIYHLSRPDFPINEIAYQVGFTEASTFHRAFKKWTGLTPGAYREAALAKRKDSE</sequence>
<evidence type="ECO:0000313" key="5">
    <source>
        <dbReference type="EMBL" id="GAA3948449.1"/>
    </source>
</evidence>
<proteinExistence type="predicted"/>
<dbReference type="PROSITE" id="PS01124">
    <property type="entry name" value="HTH_ARAC_FAMILY_2"/>
    <property type="match status" value="1"/>
</dbReference>
<dbReference type="SMART" id="SM00342">
    <property type="entry name" value="HTH_ARAC"/>
    <property type="match status" value="1"/>
</dbReference>
<dbReference type="InterPro" id="IPR018060">
    <property type="entry name" value="HTH_AraC"/>
</dbReference>
<dbReference type="Pfam" id="PF12625">
    <property type="entry name" value="Arabinose_bd"/>
    <property type="match status" value="1"/>
</dbReference>
<evidence type="ECO:0000256" key="1">
    <source>
        <dbReference type="ARBA" id="ARBA00023015"/>
    </source>
</evidence>
<reference evidence="6" key="1">
    <citation type="journal article" date="2019" name="Int. J. Syst. Evol. Microbiol.">
        <title>The Global Catalogue of Microorganisms (GCM) 10K type strain sequencing project: providing services to taxonomists for standard genome sequencing and annotation.</title>
        <authorList>
            <consortium name="The Broad Institute Genomics Platform"/>
            <consortium name="The Broad Institute Genome Sequencing Center for Infectious Disease"/>
            <person name="Wu L."/>
            <person name="Ma J."/>
        </authorList>
    </citation>
    <scope>NUCLEOTIDE SEQUENCE [LARGE SCALE GENOMIC DNA]</scope>
    <source>
        <strain evidence="6">JCM 17555</strain>
    </source>
</reference>
<dbReference type="Gene3D" id="1.10.10.60">
    <property type="entry name" value="Homeodomain-like"/>
    <property type="match status" value="1"/>
</dbReference>
<name>A0ABP7NJD0_9GAMM</name>
<dbReference type="PRINTS" id="PR00032">
    <property type="entry name" value="HTHARAC"/>
</dbReference>
<dbReference type="InterPro" id="IPR020449">
    <property type="entry name" value="Tscrpt_reg_AraC-type_HTH"/>
</dbReference>
<accession>A0ABP7NJD0</accession>
<protein>
    <submittedName>
        <fullName evidence="5">AraC family transcriptional regulator</fullName>
    </submittedName>
</protein>
<dbReference type="PANTHER" id="PTHR47894">
    <property type="entry name" value="HTH-TYPE TRANSCRIPTIONAL REGULATOR GADX"/>
    <property type="match status" value="1"/>
</dbReference>
<dbReference type="SUPFAM" id="SSF46689">
    <property type="entry name" value="Homeodomain-like"/>
    <property type="match status" value="1"/>
</dbReference>
<evidence type="ECO:0000259" key="4">
    <source>
        <dbReference type="PROSITE" id="PS01124"/>
    </source>
</evidence>
<evidence type="ECO:0000256" key="2">
    <source>
        <dbReference type="ARBA" id="ARBA00023125"/>
    </source>
</evidence>
<dbReference type="Proteomes" id="UP001501337">
    <property type="component" value="Unassembled WGS sequence"/>
</dbReference>
<comment type="caution">
    <text evidence="5">The sequence shown here is derived from an EMBL/GenBank/DDBJ whole genome shotgun (WGS) entry which is preliminary data.</text>
</comment>
<dbReference type="InterPro" id="IPR032687">
    <property type="entry name" value="AraC-type_N"/>
</dbReference>
<gene>
    <name evidence="5" type="ORF">GCM10022278_04550</name>
</gene>
<dbReference type="InterPro" id="IPR009057">
    <property type="entry name" value="Homeodomain-like_sf"/>
</dbReference>
<keyword evidence="1" id="KW-0805">Transcription regulation</keyword>
<dbReference type="Pfam" id="PF12833">
    <property type="entry name" value="HTH_18"/>
    <property type="match status" value="1"/>
</dbReference>
<evidence type="ECO:0000256" key="3">
    <source>
        <dbReference type="ARBA" id="ARBA00023163"/>
    </source>
</evidence>
<evidence type="ECO:0000313" key="6">
    <source>
        <dbReference type="Proteomes" id="UP001501337"/>
    </source>
</evidence>
<dbReference type="RefSeq" id="WP_344802855.1">
    <property type="nucleotide sequence ID" value="NZ_BAABBO010000001.1"/>
</dbReference>
<dbReference type="EMBL" id="BAABBO010000001">
    <property type="protein sequence ID" value="GAA3948449.1"/>
    <property type="molecule type" value="Genomic_DNA"/>
</dbReference>
<keyword evidence="3" id="KW-0804">Transcription</keyword>
<feature type="domain" description="HTH araC/xylS-type" evidence="4">
    <location>
        <begin position="239"/>
        <end position="337"/>
    </location>
</feature>
<dbReference type="PANTHER" id="PTHR47894:SF1">
    <property type="entry name" value="HTH-TYPE TRANSCRIPTIONAL REGULATOR VQSM"/>
    <property type="match status" value="1"/>
</dbReference>
<keyword evidence="6" id="KW-1185">Reference proteome</keyword>
<organism evidence="5 6">
    <name type="scientific">Allohahella marinimesophila</name>
    <dbReference type="NCBI Taxonomy" id="1054972"/>
    <lineage>
        <taxon>Bacteria</taxon>
        <taxon>Pseudomonadati</taxon>
        <taxon>Pseudomonadota</taxon>
        <taxon>Gammaproteobacteria</taxon>
        <taxon>Oceanospirillales</taxon>
        <taxon>Hahellaceae</taxon>
        <taxon>Allohahella</taxon>
    </lineage>
</organism>